<dbReference type="RefSeq" id="WP_135816412.1">
    <property type="nucleotide sequence ID" value="NZ_SRPG01000019.1"/>
</dbReference>
<dbReference type="AlphaFoldDB" id="A0A4Z1CRW7"/>
<gene>
    <name evidence="1" type="ORF">E4L95_03460</name>
</gene>
<protein>
    <submittedName>
        <fullName evidence="1">Uncharacterized protein</fullName>
    </submittedName>
</protein>
<reference evidence="1 2" key="1">
    <citation type="submission" date="2019-03" db="EMBL/GenBank/DDBJ databases">
        <authorList>
            <person name="Li J."/>
        </authorList>
    </citation>
    <scope>NUCLEOTIDE SEQUENCE [LARGE SCALE GENOMIC DNA]</scope>
    <source>
        <strain evidence="1 2">3058</strain>
    </source>
</reference>
<dbReference type="Proteomes" id="UP000297972">
    <property type="component" value="Unassembled WGS sequence"/>
</dbReference>
<accession>A0A4Z1CRW7</accession>
<keyword evidence="2" id="KW-1185">Reference proteome</keyword>
<sequence>MADFHSVITNILLGKEDEESPTDLIYLVTTMANGIFAYETPDIALPDNAATQYAELIQRSGEILCPLFSPVKHPEFIREMKDARLRLAGISTNLDLQGAYVEAVHLMVKEGKLHNVDRAVETRVWQYLPRNTGLRQR</sequence>
<dbReference type="EMBL" id="SRPG01000019">
    <property type="protein sequence ID" value="TGN67882.1"/>
    <property type="molecule type" value="Genomic_DNA"/>
</dbReference>
<organism evidence="1 2">
    <name type="scientific">Paracoccus liaowanqingii</name>
    <dbReference type="NCBI Taxonomy" id="2560053"/>
    <lineage>
        <taxon>Bacteria</taxon>
        <taxon>Pseudomonadati</taxon>
        <taxon>Pseudomonadota</taxon>
        <taxon>Alphaproteobacteria</taxon>
        <taxon>Rhodobacterales</taxon>
        <taxon>Paracoccaceae</taxon>
        <taxon>Paracoccus</taxon>
    </lineage>
</organism>
<evidence type="ECO:0000313" key="2">
    <source>
        <dbReference type="Proteomes" id="UP000297972"/>
    </source>
</evidence>
<evidence type="ECO:0000313" key="1">
    <source>
        <dbReference type="EMBL" id="TGN67882.1"/>
    </source>
</evidence>
<name>A0A4Z1CRW7_9RHOB</name>
<proteinExistence type="predicted"/>
<comment type="caution">
    <text evidence="1">The sequence shown here is derived from an EMBL/GenBank/DDBJ whole genome shotgun (WGS) entry which is preliminary data.</text>
</comment>